<keyword evidence="2" id="KW-1003">Cell membrane</keyword>
<dbReference type="Gene3D" id="3.30.565.10">
    <property type="entry name" value="Histidine kinase-like ATPase, C-terminal domain"/>
    <property type="match status" value="1"/>
</dbReference>
<dbReference type="EMBL" id="CP096983">
    <property type="protein sequence ID" value="URZ09817.1"/>
    <property type="molecule type" value="Genomic_DNA"/>
</dbReference>
<evidence type="ECO:0000256" key="6">
    <source>
        <dbReference type="ARBA" id="ARBA00022777"/>
    </source>
</evidence>
<dbReference type="RefSeq" id="WP_077835281.1">
    <property type="nucleotide sequence ID" value="NZ_CP096983.1"/>
</dbReference>
<dbReference type="CDD" id="cd06225">
    <property type="entry name" value="HAMP"/>
    <property type="match status" value="1"/>
</dbReference>
<dbReference type="SUPFAM" id="SSF55874">
    <property type="entry name" value="ATPase domain of HSP90 chaperone/DNA topoisomerase II/histidine kinase"/>
    <property type="match status" value="1"/>
</dbReference>
<dbReference type="STRING" id="84029.CROST_32310"/>
<dbReference type="PANTHER" id="PTHR34220:SF7">
    <property type="entry name" value="SENSOR HISTIDINE KINASE YPDA"/>
    <property type="match status" value="1"/>
</dbReference>
<dbReference type="Pfam" id="PF06580">
    <property type="entry name" value="His_kinase"/>
    <property type="match status" value="1"/>
</dbReference>
<dbReference type="AlphaFoldDB" id="A0A1S8L241"/>
<evidence type="ECO:0000313" key="10">
    <source>
        <dbReference type="Proteomes" id="UP000190951"/>
    </source>
</evidence>
<dbReference type="GO" id="GO:0005886">
    <property type="term" value="C:plasma membrane"/>
    <property type="evidence" value="ECO:0007669"/>
    <property type="project" value="UniProtKB-SubCell"/>
</dbReference>
<organism evidence="9 10">
    <name type="scientific">Clostridium felsineum</name>
    <dbReference type="NCBI Taxonomy" id="36839"/>
    <lineage>
        <taxon>Bacteria</taxon>
        <taxon>Bacillati</taxon>
        <taxon>Bacillota</taxon>
        <taxon>Clostridia</taxon>
        <taxon>Eubacteriales</taxon>
        <taxon>Clostridiaceae</taxon>
        <taxon>Clostridium</taxon>
    </lineage>
</organism>
<keyword evidence="6" id="KW-0418">Kinase</keyword>
<dbReference type="InterPro" id="IPR036890">
    <property type="entry name" value="HATPase_C_sf"/>
</dbReference>
<evidence type="ECO:0000256" key="4">
    <source>
        <dbReference type="ARBA" id="ARBA00022679"/>
    </source>
</evidence>
<evidence type="ECO:0000313" key="9">
    <source>
        <dbReference type="EMBL" id="URZ09817.1"/>
    </source>
</evidence>
<dbReference type="InterPro" id="IPR033479">
    <property type="entry name" value="dCache_1"/>
</dbReference>
<dbReference type="SUPFAM" id="SSF158472">
    <property type="entry name" value="HAMP domain-like"/>
    <property type="match status" value="1"/>
</dbReference>
<protein>
    <submittedName>
        <fullName evidence="9">Uncharacterized protein</fullName>
    </submittedName>
</protein>
<dbReference type="InterPro" id="IPR010559">
    <property type="entry name" value="Sig_transdc_His_kin_internal"/>
</dbReference>
<dbReference type="InterPro" id="IPR003660">
    <property type="entry name" value="HAMP_dom"/>
</dbReference>
<name>A0A1S8L241_9CLOT</name>
<dbReference type="Pfam" id="PF00672">
    <property type="entry name" value="HAMP"/>
    <property type="match status" value="1"/>
</dbReference>
<evidence type="ECO:0000256" key="8">
    <source>
        <dbReference type="ARBA" id="ARBA00023136"/>
    </source>
</evidence>
<dbReference type="Gene3D" id="6.10.340.10">
    <property type="match status" value="1"/>
</dbReference>
<comment type="subcellular location">
    <subcellularLocation>
        <location evidence="1">Cell membrane</location>
        <topology evidence="1">Multi-pass membrane protein</topology>
    </subcellularLocation>
</comment>
<reference evidence="9 10" key="1">
    <citation type="submission" date="2022-04" db="EMBL/GenBank/DDBJ databases">
        <title>Genome sequence of C. roseum typestrain.</title>
        <authorList>
            <person name="Poehlein A."/>
            <person name="Schoch T."/>
            <person name="Duerre P."/>
            <person name="Daniel R."/>
        </authorList>
    </citation>
    <scope>NUCLEOTIDE SEQUENCE [LARGE SCALE GENOMIC DNA]</scope>
    <source>
        <strain evidence="9 10">DSM 7320</strain>
    </source>
</reference>
<dbReference type="Pfam" id="PF02743">
    <property type="entry name" value="dCache_1"/>
    <property type="match status" value="1"/>
</dbReference>
<evidence type="ECO:0000256" key="3">
    <source>
        <dbReference type="ARBA" id="ARBA00022553"/>
    </source>
</evidence>
<keyword evidence="3" id="KW-0597">Phosphoprotein</keyword>
<keyword evidence="7" id="KW-1133">Transmembrane helix</keyword>
<sequence>MTSKLFNLITIKFSNLSIMNKLILCFSLVIFLFLISSTINFTYFKSDKNNSALSIVTQNNHQIMCEIDLELENLCDLTKFPLFYDDTDLSYAANTSSENNYNTLKSLENTNNSTESIFALQNRINSVLESVFLLNKNLHSVFLFNTKGDGFYKIKSGSLYKSFNPSKDKWFYNSIKKFGTATIVPTYKLKDVSDSSKSNYVFGISRGLVKYSDSKVVGVILINTDITVLANIINKSIIYPSQEILIVDSENNIIYDTNTKKIGTKINFSCLIKSTAASKHMKVNGVNSLITKAHSSTYDWTIINIIPTKSLNANVNSLQIKFYFFIFLFIILSIFMILILSKQIIDPIKNLSAIMKLVEAGNLKVNVISKNKDEIGDLANSFNSMTQKINELINEVYTNKLKQKDIELQMLQNQINPHFIYNTLESIHMMAEINNDKEVSKMSVILGQILRYGLSNKTKPVTVHDEISNLKHYLMLQEIRFDNLENINIDIDSSLYNKEILKLTFQPIIENALYHGLNSMETGGRVSIIGKNIGLNMTFCISDNGLGMDETQVSLLNEYINGGNENFKSIGLKNVNTRIKLHYGSNYGIKIKSKLNLGTKVIVLLPCITFKET</sequence>
<evidence type="ECO:0000256" key="2">
    <source>
        <dbReference type="ARBA" id="ARBA00022475"/>
    </source>
</evidence>
<dbReference type="PANTHER" id="PTHR34220">
    <property type="entry name" value="SENSOR HISTIDINE KINASE YPDA"/>
    <property type="match status" value="1"/>
</dbReference>
<dbReference type="GO" id="GO:0000155">
    <property type="term" value="F:phosphorelay sensor kinase activity"/>
    <property type="evidence" value="ECO:0007669"/>
    <property type="project" value="InterPro"/>
</dbReference>
<dbReference type="InterPro" id="IPR050640">
    <property type="entry name" value="Bact_2-comp_sensor_kinase"/>
</dbReference>
<proteinExistence type="predicted"/>
<evidence type="ECO:0000256" key="5">
    <source>
        <dbReference type="ARBA" id="ARBA00022692"/>
    </source>
</evidence>
<dbReference type="Gene3D" id="3.30.450.20">
    <property type="entry name" value="PAS domain"/>
    <property type="match status" value="1"/>
</dbReference>
<gene>
    <name evidence="9" type="ORF">CROST_005160</name>
</gene>
<keyword evidence="4" id="KW-0808">Transferase</keyword>
<dbReference type="PROSITE" id="PS50885">
    <property type="entry name" value="HAMP"/>
    <property type="match status" value="1"/>
</dbReference>
<dbReference type="SMART" id="SM00304">
    <property type="entry name" value="HAMP"/>
    <property type="match status" value="1"/>
</dbReference>
<dbReference type="Proteomes" id="UP000190951">
    <property type="component" value="Chromosome"/>
</dbReference>
<dbReference type="KEGG" id="crw:CROST_005160"/>
<keyword evidence="10" id="KW-1185">Reference proteome</keyword>
<dbReference type="InterPro" id="IPR003594">
    <property type="entry name" value="HATPase_dom"/>
</dbReference>
<accession>A0A1S8L241</accession>
<evidence type="ECO:0000256" key="7">
    <source>
        <dbReference type="ARBA" id="ARBA00022989"/>
    </source>
</evidence>
<keyword evidence="8" id="KW-0472">Membrane</keyword>
<evidence type="ECO:0000256" key="1">
    <source>
        <dbReference type="ARBA" id="ARBA00004651"/>
    </source>
</evidence>
<keyword evidence="5" id="KW-0812">Transmembrane</keyword>
<dbReference type="SMART" id="SM00387">
    <property type="entry name" value="HATPase_c"/>
    <property type="match status" value="1"/>
</dbReference>